<dbReference type="InterPro" id="IPR000836">
    <property type="entry name" value="PRTase_dom"/>
</dbReference>
<evidence type="ECO:0000256" key="5">
    <source>
        <dbReference type="ARBA" id="ARBA00008391"/>
    </source>
</evidence>
<reference evidence="13 14" key="1">
    <citation type="submission" date="2024-02" db="EMBL/GenBank/DDBJ databases">
        <title>New especies of Spiribacter isolated from saline water.</title>
        <authorList>
            <person name="Leon M.J."/>
            <person name="De La Haba R."/>
            <person name="Sanchez-Porro C."/>
            <person name="Ventosa A."/>
        </authorList>
    </citation>
    <scope>NUCLEOTIDE SEQUENCE [LARGE SCALE GENOMIC DNA]</scope>
    <source>
        <strain evidence="14">ag22IC4-227</strain>
    </source>
</reference>
<dbReference type="SUPFAM" id="SSF53271">
    <property type="entry name" value="PRTase-like"/>
    <property type="match status" value="1"/>
</dbReference>
<keyword evidence="9 11" id="KW-0808">Transferase</keyword>
<dbReference type="Pfam" id="PF00156">
    <property type="entry name" value="Pribosyltran"/>
    <property type="match status" value="1"/>
</dbReference>
<evidence type="ECO:0000256" key="2">
    <source>
        <dbReference type="ARBA" id="ARBA00003968"/>
    </source>
</evidence>
<comment type="caution">
    <text evidence="13">The sequence shown here is derived from an EMBL/GenBank/DDBJ whole genome shotgun (WGS) entry which is preliminary data.</text>
</comment>
<accession>A0ABV3SB50</accession>
<comment type="subcellular location">
    <subcellularLocation>
        <location evidence="3 11">Cytoplasm</location>
    </subcellularLocation>
</comment>
<dbReference type="Gene3D" id="3.40.50.2020">
    <property type="match status" value="1"/>
</dbReference>
<dbReference type="EC" id="2.4.2.7" evidence="6 11"/>
<dbReference type="PANTHER" id="PTHR32315:SF3">
    <property type="entry name" value="ADENINE PHOSPHORIBOSYLTRANSFERASE"/>
    <property type="match status" value="1"/>
</dbReference>
<sequence length="182" mass="19734">MNTVIKDREAAVAQVQGLIRDIPDFPKPGIIFKDITPLLGDAEGFRLAVDLLADSIEGPTPEYIVGTESRGFIFGAALAYKLGAGFIPVRKPGKLPSEVHACEYQLEYGTDALEVHRDALHQGARTLIVDDLLATGGTARATGDLLRRLGAEMLGYSFVIELTFLAAREHMTDAPVHSLIQY</sequence>
<keyword evidence="7 11" id="KW-0963">Cytoplasm</keyword>
<evidence type="ECO:0000259" key="12">
    <source>
        <dbReference type="Pfam" id="PF00156"/>
    </source>
</evidence>
<organism evidence="13 14">
    <name type="scientific">Spiribacter onubensis</name>
    <dbReference type="NCBI Taxonomy" id="3122420"/>
    <lineage>
        <taxon>Bacteria</taxon>
        <taxon>Pseudomonadati</taxon>
        <taxon>Pseudomonadota</taxon>
        <taxon>Gammaproteobacteria</taxon>
        <taxon>Chromatiales</taxon>
        <taxon>Ectothiorhodospiraceae</taxon>
        <taxon>Spiribacter</taxon>
    </lineage>
</organism>
<dbReference type="InterPro" id="IPR005764">
    <property type="entry name" value="Ade_phspho_trans"/>
</dbReference>
<keyword evidence="14" id="KW-1185">Reference proteome</keyword>
<comment type="catalytic activity">
    <reaction evidence="1 11">
        <text>AMP + diphosphate = 5-phospho-alpha-D-ribose 1-diphosphate + adenine</text>
        <dbReference type="Rhea" id="RHEA:16609"/>
        <dbReference type="ChEBI" id="CHEBI:16708"/>
        <dbReference type="ChEBI" id="CHEBI:33019"/>
        <dbReference type="ChEBI" id="CHEBI:58017"/>
        <dbReference type="ChEBI" id="CHEBI:456215"/>
        <dbReference type="EC" id="2.4.2.7"/>
    </reaction>
</comment>
<keyword evidence="8 11" id="KW-0328">Glycosyltransferase</keyword>
<evidence type="ECO:0000256" key="4">
    <source>
        <dbReference type="ARBA" id="ARBA00004659"/>
    </source>
</evidence>
<dbReference type="Proteomes" id="UP001556653">
    <property type="component" value="Unassembled WGS sequence"/>
</dbReference>
<dbReference type="InterPro" id="IPR029057">
    <property type="entry name" value="PRTase-like"/>
</dbReference>
<evidence type="ECO:0000256" key="6">
    <source>
        <dbReference type="ARBA" id="ARBA00011893"/>
    </source>
</evidence>
<comment type="similarity">
    <text evidence="5 11">Belongs to the purine/pyrimidine phosphoribosyltransferase family.</text>
</comment>
<comment type="pathway">
    <text evidence="4 11">Purine metabolism; AMP biosynthesis via salvage pathway; AMP from adenine: step 1/1.</text>
</comment>
<dbReference type="NCBIfam" id="NF002636">
    <property type="entry name" value="PRK02304.1-5"/>
    <property type="match status" value="1"/>
</dbReference>
<dbReference type="GO" id="GO:0003999">
    <property type="term" value="F:adenine phosphoribosyltransferase activity"/>
    <property type="evidence" value="ECO:0007669"/>
    <property type="project" value="UniProtKB-EC"/>
</dbReference>
<gene>
    <name evidence="11" type="primary">apt</name>
    <name evidence="13" type="ORF">V6X64_10200</name>
</gene>
<dbReference type="RefSeq" id="WP_367968033.1">
    <property type="nucleotide sequence ID" value="NZ_JBAKFJ010000002.1"/>
</dbReference>
<dbReference type="NCBIfam" id="TIGR01090">
    <property type="entry name" value="apt"/>
    <property type="match status" value="1"/>
</dbReference>
<evidence type="ECO:0000256" key="8">
    <source>
        <dbReference type="ARBA" id="ARBA00022676"/>
    </source>
</evidence>
<dbReference type="HAMAP" id="MF_00004">
    <property type="entry name" value="Aden_phosphoribosyltr"/>
    <property type="match status" value="1"/>
</dbReference>
<dbReference type="NCBIfam" id="NF002634">
    <property type="entry name" value="PRK02304.1-3"/>
    <property type="match status" value="1"/>
</dbReference>
<dbReference type="InterPro" id="IPR050054">
    <property type="entry name" value="UPRTase/APRTase"/>
</dbReference>
<evidence type="ECO:0000256" key="1">
    <source>
        <dbReference type="ARBA" id="ARBA00000868"/>
    </source>
</evidence>
<evidence type="ECO:0000256" key="9">
    <source>
        <dbReference type="ARBA" id="ARBA00022679"/>
    </source>
</evidence>
<comment type="function">
    <text evidence="2 11">Catalyzes a salvage reaction resulting in the formation of AMP, that is energically less costly than de novo synthesis.</text>
</comment>
<evidence type="ECO:0000313" key="14">
    <source>
        <dbReference type="Proteomes" id="UP001556653"/>
    </source>
</evidence>
<feature type="domain" description="Phosphoribosyltransferase" evidence="12">
    <location>
        <begin position="59"/>
        <end position="170"/>
    </location>
</feature>
<protein>
    <recommendedName>
        <fullName evidence="6 11">Adenine phosphoribosyltransferase</fullName>
        <shortName evidence="11">APRT</shortName>
        <ecNumber evidence="6 11">2.4.2.7</ecNumber>
    </recommendedName>
</protein>
<dbReference type="PANTHER" id="PTHR32315">
    <property type="entry name" value="ADENINE PHOSPHORIBOSYLTRANSFERASE"/>
    <property type="match status" value="1"/>
</dbReference>
<evidence type="ECO:0000256" key="3">
    <source>
        <dbReference type="ARBA" id="ARBA00004496"/>
    </source>
</evidence>
<evidence type="ECO:0000256" key="11">
    <source>
        <dbReference type="HAMAP-Rule" id="MF_00004"/>
    </source>
</evidence>
<comment type="subunit">
    <text evidence="11">Homodimer.</text>
</comment>
<evidence type="ECO:0000313" key="13">
    <source>
        <dbReference type="EMBL" id="MEX0387356.1"/>
    </source>
</evidence>
<proteinExistence type="inferred from homology"/>
<dbReference type="CDD" id="cd06223">
    <property type="entry name" value="PRTases_typeI"/>
    <property type="match status" value="1"/>
</dbReference>
<evidence type="ECO:0000256" key="7">
    <source>
        <dbReference type="ARBA" id="ARBA00022490"/>
    </source>
</evidence>
<dbReference type="EMBL" id="JBAKFJ010000002">
    <property type="protein sequence ID" value="MEX0387356.1"/>
    <property type="molecule type" value="Genomic_DNA"/>
</dbReference>
<keyword evidence="10 11" id="KW-0660">Purine salvage</keyword>
<evidence type="ECO:0000256" key="10">
    <source>
        <dbReference type="ARBA" id="ARBA00022726"/>
    </source>
</evidence>
<name>A0ABV3SB50_9GAMM</name>